<dbReference type="Proteomes" id="UP000504611">
    <property type="component" value="Unplaced"/>
</dbReference>
<name>A0A6I9MMS6_9TELE</name>
<sequence>MDSLEVGDLLEDCLRAARLSTHSTEAERLDFCLCKGQTQDGAMSRVGCLKITKLLTNTTLIPLWPLMLVIRRLLVAVLKASIVAQEAGTGLSVVFLVDRFLYWTDESSRLLKITKLLHKHHPDTPVAPQLVIRQARVYLNSGKLQKAEYILSSLINNSGATGCWVYHSESDRALVQAVSVQVRGMILQTLGLWLEAAELIWASLVGYYALPQPDKKGIGTSLGILANILVSMNEQDFNAFRTSPDIDLSLLGDRSHRLLSAAQAAKMAVVYSQYTSLYVLTNVVSFELLQSK</sequence>
<dbReference type="PANTHER" id="PTHR46747:SF1">
    <property type="entry name" value="ALPHA-PROTEIN KINASE 1"/>
    <property type="match status" value="1"/>
</dbReference>
<dbReference type="GO" id="GO:0004674">
    <property type="term" value="F:protein serine/threonine kinase activity"/>
    <property type="evidence" value="ECO:0007669"/>
    <property type="project" value="InterPro"/>
</dbReference>
<dbReference type="GO" id="GO:0045087">
    <property type="term" value="P:innate immune response"/>
    <property type="evidence" value="ECO:0007669"/>
    <property type="project" value="TreeGrafter"/>
</dbReference>
<organism evidence="1 2">
    <name type="scientific">Notothenia coriiceps</name>
    <name type="common">black rockcod</name>
    <dbReference type="NCBI Taxonomy" id="8208"/>
    <lineage>
        <taxon>Eukaryota</taxon>
        <taxon>Metazoa</taxon>
        <taxon>Chordata</taxon>
        <taxon>Craniata</taxon>
        <taxon>Vertebrata</taxon>
        <taxon>Euteleostomi</taxon>
        <taxon>Actinopterygii</taxon>
        <taxon>Neopterygii</taxon>
        <taxon>Teleostei</taxon>
        <taxon>Neoteleostei</taxon>
        <taxon>Acanthomorphata</taxon>
        <taxon>Eupercaria</taxon>
        <taxon>Perciformes</taxon>
        <taxon>Notothenioidei</taxon>
        <taxon>Nototheniidae</taxon>
        <taxon>Notothenia</taxon>
    </lineage>
</organism>
<gene>
    <name evidence="2" type="primary">LOC104942269</name>
</gene>
<reference evidence="2" key="1">
    <citation type="submission" date="2025-08" db="UniProtKB">
        <authorList>
            <consortium name="RefSeq"/>
        </authorList>
    </citation>
    <scope>IDENTIFICATION</scope>
    <source>
        <tissue evidence="2">Muscle</tissue>
    </source>
</reference>
<dbReference type="InterPro" id="IPR043529">
    <property type="entry name" value="ALPK1"/>
</dbReference>
<evidence type="ECO:0000313" key="1">
    <source>
        <dbReference type="Proteomes" id="UP000504611"/>
    </source>
</evidence>
<proteinExistence type="predicted"/>
<dbReference type="GO" id="GO:0002753">
    <property type="term" value="P:cytoplasmic pattern recognition receptor signaling pathway"/>
    <property type="evidence" value="ECO:0007669"/>
    <property type="project" value="TreeGrafter"/>
</dbReference>
<evidence type="ECO:0000313" key="2">
    <source>
        <dbReference type="RefSeq" id="XP_010765777.1"/>
    </source>
</evidence>
<protein>
    <submittedName>
        <fullName evidence="2">Alpha-protein kinase 1-like</fullName>
    </submittedName>
</protein>
<accession>A0A6I9MMS6</accession>
<dbReference type="RefSeq" id="XP_010765777.1">
    <property type="nucleotide sequence ID" value="XM_010767475.1"/>
</dbReference>
<dbReference type="KEGG" id="ncc:104942269"/>
<dbReference type="GO" id="GO:0005929">
    <property type="term" value="C:cilium"/>
    <property type="evidence" value="ECO:0007669"/>
    <property type="project" value="TreeGrafter"/>
</dbReference>
<dbReference type="AlphaFoldDB" id="A0A6I9MMS6"/>
<dbReference type="PANTHER" id="PTHR46747">
    <property type="entry name" value="ALPHA-PROTEIN KINASE 1"/>
    <property type="match status" value="1"/>
</dbReference>
<dbReference type="GO" id="GO:0048029">
    <property type="term" value="F:monosaccharide binding"/>
    <property type="evidence" value="ECO:0007669"/>
    <property type="project" value="TreeGrafter"/>
</dbReference>
<dbReference type="OrthoDB" id="301415at2759"/>
<dbReference type="GeneID" id="104942269"/>
<keyword evidence="1" id="KW-1185">Reference proteome</keyword>